<gene>
    <name evidence="5" type="ORF">SADO_00360</name>
</gene>
<feature type="domain" description="Ketoreductase" evidence="4">
    <location>
        <begin position="3"/>
        <end position="182"/>
    </location>
</feature>
<protein>
    <submittedName>
        <fullName evidence="5">Oxidoreductase, short chain dehydrogenase/reductase family-like protein</fullName>
    </submittedName>
</protein>
<accession>A0ABV2AVM5</accession>
<dbReference type="CDD" id="cd05233">
    <property type="entry name" value="SDR_c"/>
    <property type="match status" value="1"/>
</dbReference>
<keyword evidence="2" id="KW-0560">Oxidoreductase</keyword>
<name>A0ABV2AVM5_9GAMM</name>
<keyword evidence="6" id="KW-1185">Reference proteome</keyword>
<comment type="caution">
    <text evidence="5">The sequence shown here is derived from an EMBL/GenBank/DDBJ whole genome shotgun (WGS) entry which is preliminary data.</text>
</comment>
<dbReference type="InterPro" id="IPR002347">
    <property type="entry name" value="SDR_fam"/>
</dbReference>
<dbReference type="SMART" id="SM00822">
    <property type="entry name" value="PKS_KR"/>
    <property type="match status" value="1"/>
</dbReference>
<dbReference type="EMBL" id="APND01000001">
    <property type="protein sequence ID" value="MES1927662.1"/>
    <property type="molecule type" value="Genomic_DNA"/>
</dbReference>
<dbReference type="PIRSF" id="PIRSF000126">
    <property type="entry name" value="11-beta-HSD1"/>
    <property type="match status" value="1"/>
</dbReference>
<dbReference type="SUPFAM" id="SSF51735">
    <property type="entry name" value="NAD(P)-binding Rossmann-fold domains"/>
    <property type="match status" value="1"/>
</dbReference>
<evidence type="ECO:0000313" key="5">
    <source>
        <dbReference type="EMBL" id="MES1927662.1"/>
    </source>
</evidence>
<evidence type="ECO:0000256" key="3">
    <source>
        <dbReference type="RuleBase" id="RU000363"/>
    </source>
</evidence>
<dbReference type="PRINTS" id="PR00080">
    <property type="entry name" value="SDRFAMILY"/>
</dbReference>
<dbReference type="RefSeq" id="WP_353108300.1">
    <property type="nucleotide sequence ID" value="NZ_APND01000001.1"/>
</dbReference>
<evidence type="ECO:0000313" key="6">
    <source>
        <dbReference type="Proteomes" id="UP001460888"/>
    </source>
</evidence>
<evidence type="ECO:0000259" key="4">
    <source>
        <dbReference type="SMART" id="SM00822"/>
    </source>
</evidence>
<evidence type="ECO:0000256" key="2">
    <source>
        <dbReference type="ARBA" id="ARBA00023002"/>
    </source>
</evidence>
<proteinExistence type="inferred from homology"/>
<dbReference type="Proteomes" id="UP001460888">
    <property type="component" value="Unassembled WGS sequence"/>
</dbReference>
<dbReference type="Pfam" id="PF00106">
    <property type="entry name" value="adh_short"/>
    <property type="match status" value="1"/>
</dbReference>
<comment type="similarity">
    <text evidence="1 3">Belongs to the short-chain dehydrogenases/reductases (SDR) family.</text>
</comment>
<organism evidence="5 6">
    <name type="scientific">Salinisphaera dokdonensis CL-ES53</name>
    <dbReference type="NCBI Taxonomy" id="1304272"/>
    <lineage>
        <taxon>Bacteria</taxon>
        <taxon>Pseudomonadati</taxon>
        <taxon>Pseudomonadota</taxon>
        <taxon>Gammaproteobacteria</taxon>
        <taxon>Salinisphaerales</taxon>
        <taxon>Salinisphaeraceae</taxon>
        <taxon>Salinisphaera</taxon>
    </lineage>
</organism>
<dbReference type="InterPro" id="IPR036291">
    <property type="entry name" value="NAD(P)-bd_dom_sf"/>
</dbReference>
<dbReference type="PANTHER" id="PTHR44196:SF2">
    <property type="entry name" value="SHORT-CHAIN DEHYDROGENASE-RELATED"/>
    <property type="match status" value="1"/>
</dbReference>
<dbReference type="PRINTS" id="PR00081">
    <property type="entry name" value="GDHRDH"/>
</dbReference>
<reference evidence="5 6" key="1">
    <citation type="submission" date="2013-03" db="EMBL/GenBank/DDBJ databases">
        <title>Salinisphaera dokdonensis CL-ES53 Genome Sequencing.</title>
        <authorList>
            <person name="Li C."/>
            <person name="Lai Q."/>
            <person name="Shao Z."/>
        </authorList>
    </citation>
    <scope>NUCLEOTIDE SEQUENCE [LARGE SCALE GENOMIC DNA]</scope>
    <source>
        <strain evidence="5 6">CL-ES53</strain>
    </source>
</reference>
<sequence>MTQYVLVTGASSGIGADIARTLAAEGHNLILCARREVRLQDLAREITAGHRLQVEIVVADLSSADGVAHLSDTISENGWGLNGLVNNAGIGGRGRFADLDRDAQLAAIDLNVRAPADLTHRLLPLLEQGASPFIINVASLAAFQPGPNMAIYYATKAFVLSFSESLTEELRGRISVSALCPGATESEFADHADMHNSLLFKLGTMPSDKVASAAVQHKRRAIVIPGLLNKLTVWLGKISPRLVLRRIAFKLNS</sequence>
<dbReference type="Gene3D" id="3.40.50.720">
    <property type="entry name" value="NAD(P)-binding Rossmann-like Domain"/>
    <property type="match status" value="1"/>
</dbReference>
<dbReference type="PANTHER" id="PTHR44196">
    <property type="entry name" value="DEHYDROGENASE/REDUCTASE SDR FAMILY MEMBER 7B"/>
    <property type="match status" value="1"/>
</dbReference>
<dbReference type="InterPro" id="IPR057326">
    <property type="entry name" value="KR_dom"/>
</dbReference>
<evidence type="ECO:0000256" key="1">
    <source>
        <dbReference type="ARBA" id="ARBA00006484"/>
    </source>
</evidence>